<dbReference type="Pfam" id="PF00400">
    <property type="entry name" value="WD40"/>
    <property type="match status" value="1"/>
</dbReference>
<dbReference type="GO" id="GO:0034455">
    <property type="term" value="C:t-UTP complex"/>
    <property type="evidence" value="ECO:0007669"/>
    <property type="project" value="TreeGrafter"/>
</dbReference>
<dbReference type="SMART" id="SM00320">
    <property type="entry name" value="WD40"/>
    <property type="match status" value="8"/>
</dbReference>
<proteinExistence type="predicted"/>
<dbReference type="InterPro" id="IPR046351">
    <property type="entry name" value="UTP4"/>
</dbReference>
<reference evidence="2" key="1">
    <citation type="submission" date="2023-01" db="EMBL/GenBank/DDBJ databases">
        <title>Key to firefly adult light organ development and bioluminescence: homeobox transcription factors regulate luciferase expression and transportation to peroxisome.</title>
        <authorList>
            <person name="Fu X."/>
        </authorList>
    </citation>
    <scope>NUCLEOTIDE SEQUENCE [LARGE SCALE GENOMIC DNA]</scope>
</reference>
<name>A0AAN7P750_9COLE</name>
<dbReference type="GO" id="GO:0032040">
    <property type="term" value="C:small-subunit processome"/>
    <property type="evidence" value="ECO:0007669"/>
    <property type="project" value="TreeGrafter"/>
</dbReference>
<dbReference type="SUPFAM" id="SSF50978">
    <property type="entry name" value="WD40 repeat-like"/>
    <property type="match status" value="2"/>
</dbReference>
<dbReference type="AlphaFoldDB" id="A0AAN7P750"/>
<accession>A0AAN7P750</accession>
<dbReference type="GO" id="GO:0003723">
    <property type="term" value="F:RNA binding"/>
    <property type="evidence" value="ECO:0007669"/>
    <property type="project" value="TreeGrafter"/>
</dbReference>
<evidence type="ECO:0008006" key="3">
    <source>
        <dbReference type="Google" id="ProtNLM"/>
    </source>
</evidence>
<dbReference type="PANTHER" id="PTHR44163">
    <property type="entry name" value="U3 SMALL NUCLEOLAR RNA-ASSOCIATED PROTEIN 4 HOMOLOG"/>
    <property type="match status" value="1"/>
</dbReference>
<dbReference type="EMBL" id="JARPUR010000004">
    <property type="protein sequence ID" value="KAK4876596.1"/>
    <property type="molecule type" value="Genomic_DNA"/>
</dbReference>
<dbReference type="Gene3D" id="2.130.10.10">
    <property type="entry name" value="YVTN repeat-like/Quinoprotein amine dehydrogenase"/>
    <property type="match status" value="3"/>
</dbReference>
<organism evidence="1 2">
    <name type="scientific">Aquatica leii</name>
    <dbReference type="NCBI Taxonomy" id="1421715"/>
    <lineage>
        <taxon>Eukaryota</taxon>
        <taxon>Metazoa</taxon>
        <taxon>Ecdysozoa</taxon>
        <taxon>Arthropoda</taxon>
        <taxon>Hexapoda</taxon>
        <taxon>Insecta</taxon>
        <taxon>Pterygota</taxon>
        <taxon>Neoptera</taxon>
        <taxon>Endopterygota</taxon>
        <taxon>Coleoptera</taxon>
        <taxon>Polyphaga</taxon>
        <taxon>Elateriformia</taxon>
        <taxon>Elateroidea</taxon>
        <taxon>Lampyridae</taxon>
        <taxon>Luciolinae</taxon>
        <taxon>Aquatica</taxon>
    </lineage>
</organism>
<dbReference type="InterPro" id="IPR001680">
    <property type="entry name" value="WD40_rpt"/>
</dbReference>
<dbReference type="PANTHER" id="PTHR44163:SF1">
    <property type="entry name" value="U3 SMALL NUCLEOLAR RNA-ASSOCIATED PROTEIN 4 HOMOLOG"/>
    <property type="match status" value="1"/>
</dbReference>
<evidence type="ECO:0000313" key="1">
    <source>
        <dbReference type="EMBL" id="KAK4876596.1"/>
    </source>
</evidence>
<dbReference type="GO" id="GO:0030686">
    <property type="term" value="C:90S preribosome"/>
    <property type="evidence" value="ECO:0007669"/>
    <property type="project" value="InterPro"/>
</dbReference>
<dbReference type="Proteomes" id="UP001353858">
    <property type="component" value="Unassembled WGS sequence"/>
</dbReference>
<dbReference type="InterPro" id="IPR036322">
    <property type="entry name" value="WD40_repeat_dom_sf"/>
</dbReference>
<evidence type="ECO:0000313" key="2">
    <source>
        <dbReference type="Proteomes" id="UP001353858"/>
    </source>
</evidence>
<dbReference type="GO" id="GO:0000462">
    <property type="term" value="P:maturation of SSU-rRNA from tricistronic rRNA transcript (SSU-rRNA, 5.8S rRNA, LSU-rRNA)"/>
    <property type="evidence" value="ECO:0007669"/>
    <property type="project" value="InterPro"/>
</dbReference>
<protein>
    <recommendedName>
        <fullName evidence="3">WD repeat-containing protein 55 homolog</fullName>
    </recommendedName>
</protein>
<keyword evidence="2" id="KW-1185">Reference proteome</keyword>
<gene>
    <name evidence="1" type="ORF">RN001_009102</name>
</gene>
<dbReference type="InterPro" id="IPR015943">
    <property type="entry name" value="WD40/YVTN_repeat-like_dom_sf"/>
</dbReference>
<sequence>MSNCQVHNVRFYKPKPEAIYCMSLHKSTKKLAVSRADAVIEIWNLKHVPYIERTIVGTLDNSSIEGLTWCGDSLFSVGLNGLLIEYDLFRLTRKRVVTVTGEAACCIDVTKDNKRLAVGTEQGYINIFKVNEDDVLFEKFLDKQEGRILCLKYDPSCQFIASGSLDAIRIWDVETGHALHRMTTGRATAKEPTIVWCIHILQDLTIISGDSRGKLTFWDGKIGAQIESFQSHKCDILAMCVSDKEDSLYCAGVDPNIVNYAKIKVTEGKYKWVKSVHRKVHDHDVRDLILCDEKLYSGGIDGYLACTYYPPKTLVKYPPVLQNPCITIAKKVRYILLRFSKHLEVWSLGKSSDRADNNNLLHLAEEPMHLLSLQRLVKNNDSEEVKESIICASMSSDGKWIVFSTNSVLRIFGFNYQVGETPTLSPIEDLPKSCSVSLQVVFTPNSRNLILAPQNGGLQVYDLIEGIPILVQTISTQAVLQDTITFLEISQSGQHLVAADPQSNIVMWTLNKESEWEQTCKLPIYSDSSPTSLSIHPSCKNLVVMYADHKMIEFDMSRKRLTRFSKSLHKKQMSIWPSKSYPVRNIIFDQKKGNVIILHDDSHIVVADPNKPLPRQNAKIPKIELTNLSDGNGSLKSCSSAFHAIKKYKHLVYLGWLSEDELVAVEVSPLSILEQLPPCLKQAKFGTK</sequence>
<comment type="caution">
    <text evidence="1">The sequence shown here is derived from an EMBL/GenBank/DDBJ whole genome shotgun (WGS) entry which is preliminary data.</text>
</comment>